<name>A0AAN8HIR8_CHAGU</name>
<protein>
    <submittedName>
        <fullName evidence="1">Uncharacterized protein</fullName>
    </submittedName>
</protein>
<dbReference type="Proteomes" id="UP001331515">
    <property type="component" value="Unassembled WGS sequence"/>
</dbReference>
<proteinExistence type="predicted"/>
<evidence type="ECO:0000313" key="1">
    <source>
        <dbReference type="EMBL" id="KAK5917884.1"/>
    </source>
</evidence>
<keyword evidence="2" id="KW-1185">Reference proteome</keyword>
<evidence type="ECO:0000313" key="2">
    <source>
        <dbReference type="Proteomes" id="UP001331515"/>
    </source>
</evidence>
<comment type="caution">
    <text evidence="1">The sequence shown here is derived from an EMBL/GenBank/DDBJ whole genome shotgun (WGS) entry which is preliminary data.</text>
</comment>
<accession>A0AAN8HIR8</accession>
<organism evidence="1 2">
    <name type="scientific">Champsocephalus gunnari</name>
    <name type="common">Mackerel icefish</name>
    <dbReference type="NCBI Taxonomy" id="52237"/>
    <lineage>
        <taxon>Eukaryota</taxon>
        <taxon>Metazoa</taxon>
        <taxon>Chordata</taxon>
        <taxon>Craniata</taxon>
        <taxon>Vertebrata</taxon>
        <taxon>Euteleostomi</taxon>
        <taxon>Actinopterygii</taxon>
        <taxon>Neopterygii</taxon>
        <taxon>Teleostei</taxon>
        <taxon>Neoteleostei</taxon>
        <taxon>Acanthomorphata</taxon>
        <taxon>Eupercaria</taxon>
        <taxon>Perciformes</taxon>
        <taxon>Notothenioidei</taxon>
        <taxon>Channichthyidae</taxon>
        <taxon>Champsocephalus</taxon>
    </lineage>
</organism>
<dbReference type="EMBL" id="JAURVH010001525">
    <property type="protein sequence ID" value="KAK5917884.1"/>
    <property type="molecule type" value="Genomic_DNA"/>
</dbReference>
<reference evidence="1 2" key="1">
    <citation type="journal article" date="2023" name="Mol. Biol. Evol.">
        <title>Genomics of Secondarily Temperate Adaptation in the Only Non-Antarctic Icefish.</title>
        <authorList>
            <person name="Rivera-Colon A.G."/>
            <person name="Rayamajhi N."/>
            <person name="Minhas B.F."/>
            <person name="Madrigal G."/>
            <person name="Bilyk K.T."/>
            <person name="Yoon V."/>
            <person name="Hune M."/>
            <person name="Gregory S."/>
            <person name="Cheng C.H.C."/>
            <person name="Catchen J.M."/>
        </authorList>
    </citation>
    <scope>NUCLEOTIDE SEQUENCE [LARGE SCALE GENOMIC DNA]</scope>
    <source>
        <tissue evidence="1">White muscle</tissue>
    </source>
</reference>
<gene>
    <name evidence="1" type="ORF">CgunFtcFv8_002694</name>
</gene>
<sequence>MKATGILRLNSVRNATLFPKEPREEQPRLERAAESTMCHFVANCPHRGACHTSARIIPCPALPKCTLLLCSARAAVVQSHTGLLFDFPSVQRRSRQARPGISAM</sequence>
<dbReference type="AlphaFoldDB" id="A0AAN8HIR8"/>